<dbReference type="EMBL" id="JAOCLH010000008">
    <property type="protein sequence ID" value="MDH2171998.1"/>
    <property type="molecule type" value="Genomic_DNA"/>
</dbReference>
<dbReference type="InterPro" id="IPR002656">
    <property type="entry name" value="Acyl_transf_3_dom"/>
</dbReference>
<feature type="transmembrane region" description="Helical" evidence="1">
    <location>
        <begin position="249"/>
        <end position="267"/>
    </location>
</feature>
<evidence type="ECO:0000313" key="5">
    <source>
        <dbReference type="EMBL" id="MDH2171998.1"/>
    </source>
</evidence>
<evidence type="ECO:0000313" key="6">
    <source>
        <dbReference type="EMBL" id="PZQ85881.1"/>
    </source>
</evidence>
<dbReference type="RefSeq" id="WP_131230600.1">
    <property type="nucleotide sequence ID" value="NZ_CP037424.1"/>
</dbReference>
<feature type="domain" description="Acyltransferase 3" evidence="2">
    <location>
        <begin position="9"/>
        <end position="328"/>
    </location>
</feature>
<feature type="transmembrane region" description="Helical" evidence="1">
    <location>
        <begin position="35"/>
        <end position="54"/>
    </location>
</feature>
<keyword evidence="1" id="KW-0812">Transmembrane</keyword>
<dbReference type="InterPro" id="IPR050879">
    <property type="entry name" value="Acyltransferase_3"/>
</dbReference>
<feature type="transmembrane region" description="Helical" evidence="1">
    <location>
        <begin position="75"/>
        <end position="95"/>
    </location>
</feature>
<dbReference type="AlphaFoldDB" id="A0A2W5R564"/>
<accession>A0A2W5R564</accession>
<name>A0A2W5R564_ACIJO</name>
<dbReference type="Pfam" id="PF19040">
    <property type="entry name" value="SGNH"/>
    <property type="match status" value="1"/>
</dbReference>
<gene>
    <name evidence="6" type="ORF">DI542_15350</name>
    <name evidence="5" type="ORF">N5J46_06085</name>
    <name evidence="4" type="ORF">N7566_11680</name>
</gene>
<dbReference type="Proteomes" id="UP001157887">
    <property type="component" value="Unassembled WGS sequence"/>
</dbReference>
<comment type="caution">
    <text evidence="6">The sequence shown here is derived from an EMBL/GenBank/DDBJ whole genome shotgun (WGS) entry which is preliminary data.</text>
</comment>
<dbReference type="Proteomes" id="UP000249282">
    <property type="component" value="Unassembled WGS sequence"/>
</dbReference>
<feature type="transmembrane region" description="Helical" evidence="1">
    <location>
        <begin position="192"/>
        <end position="215"/>
    </location>
</feature>
<dbReference type="Proteomes" id="UP001162261">
    <property type="component" value="Unassembled WGS sequence"/>
</dbReference>
<proteinExistence type="predicted"/>
<feature type="transmembrane region" description="Helical" evidence="1">
    <location>
        <begin position="227"/>
        <end position="243"/>
    </location>
</feature>
<keyword evidence="6" id="KW-0012">Acyltransferase</keyword>
<feature type="transmembrane region" description="Helical" evidence="1">
    <location>
        <begin position="310"/>
        <end position="326"/>
    </location>
</feature>
<dbReference type="EMBL" id="JAOECG010000014">
    <property type="protein sequence ID" value="MDG9787633.1"/>
    <property type="molecule type" value="Genomic_DNA"/>
</dbReference>
<evidence type="ECO:0000259" key="2">
    <source>
        <dbReference type="Pfam" id="PF01757"/>
    </source>
</evidence>
<evidence type="ECO:0000259" key="3">
    <source>
        <dbReference type="Pfam" id="PF19040"/>
    </source>
</evidence>
<feature type="transmembrane region" description="Helical" evidence="1">
    <location>
        <begin position="346"/>
        <end position="364"/>
    </location>
</feature>
<dbReference type="PANTHER" id="PTHR23028">
    <property type="entry name" value="ACETYLTRANSFERASE"/>
    <property type="match status" value="1"/>
</dbReference>
<keyword evidence="1" id="KW-0472">Membrane</keyword>
<dbReference type="GO" id="GO:0016747">
    <property type="term" value="F:acyltransferase activity, transferring groups other than amino-acyl groups"/>
    <property type="evidence" value="ECO:0007669"/>
    <property type="project" value="InterPro"/>
</dbReference>
<dbReference type="EMBL" id="QFQJ01000111">
    <property type="protein sequence ID" value="PZQ85881.1"/>
    <property type="molecule type" value="Genomic_DNA"/>
</dbReference>
<dbReference type="GO" id="GO:0016020">
    <property type="term" value="C:membrane"/>
    <property type="evidence" value="ECO:0007669"/>
    <property type="project" value="TreeGrafter"/>
</dbReference>
<keyword evidence="1" id="KW-1133">Transmembrane helix</keyword>
<dbReference type="GO" id="GO:0009103">
    <property type="term" value="P:lipopolysaccharide biosynthetic process"/>
    <property type="evidence" value="ECO:0007669"/>
    <property type="project" value="TreeGrafter"/>
</dbReference>
<organism evidence="6 7">
    <name type="scientific">Acinetobacter johnsonii</name>
    <dbReference type="NCBI Taxonomy" id="40214"/>
    <lineage>
        <taxon>Bacteria</taxon>
        <taxon>Pseudomonadati</taxon>
        <taxon>Pseudomonadota</taxon>
        <taxon>Gammaproteobacteria</taxon>
        <taxon>Moraxellales</taxon>
        <taxon>Moraxellaceae</taxon>
        <taxon>Acinetobacter</taxon>
    </lineage>
</organism>
<evidence type="ECO:0000256" key="1">
    <source>
        <dbReference type="SAM" id="Phobius"/>
    </source>
</evidence>
<feature type="transmembrane region" description="Helical" evidence="1">
    <location>
        <begin position="134"/>
        <end position="155"/>
    </location>
</feature>
<feature type="transmembrane region" description="Helical" evidence="1">
    <location>
        <begin position="279"/>
        <end position="304"/>
    </location>
</feature>
<feature type="transmembrane region" description="Helical" evidence="1">
    <location>
        <begin position="167"/>
        <end position="186"/>
    </location>
</feature>
<reference evidence="4" key="2">
    <citation type="submission" date="2022-09" db="EMBL/GenBank/DDBJ databases">
        <title>Intensive care unit water sources are persistently colonized with multi-drug resistant bacteria and are the site of extensive horizontal gene transfer of antibiotic resistance genes.</title>
        <authorList>
            <person name="Diorio-Toth L."/>
        </authorList>
    </citation>
    <scope>NUCLEOTIDE SEQUENCE</scope>
    <source>
        <strain evidence="5">GD03649</strain>
        <strain evidence="4">GD04065</strain>
    </source>
</reference>
<reference evidence="6 7" key="1">
    <citation type="submission" date="2017-11" db="EMBL/GenBank/DDBJ databases">
        <title>Infants hospitalized years apart are colonized by the same room-sourced microbial strains.</title>
        <authorList>
            <person name="Brooks B."/>
            <person name="Olm M.R."/>
            <person name="Firek B.A."/>
            <person name="Baker R."/>
            <person name="Thomas B.C."/>
            <person name="Morowitz M.J."/>
            <person name="Banfield J.F."/>
        </authorList>
    </citation>
    <scope>NUCLEOTIDE SEQUENCE [LARGE SCALE GENOMIC DNA]</scope>
    <source>
        <strain evidence="6">S2_003_000_R3_20</strain>
    </source>
</reference>
<protein>
    <submittedName>
        <fullName evidence="6">Acyltransferase</fullName>
    </submittedName>
</protein>
<dbReference type="Pfam" id="PF01757">
    <property type="entry name" value="Acyl_transf_3"/>
    <property type="match status" value="1"/>
</dbReference>
<sequence>MNNHQFRTDINGLRAYAVVFVVLFHFNVFGFSAGYLGVDVFFVISGYLMTKIIVEKLEHNNFSFVDFYLSRIIRIYPALLFLVLVLTALGLFVFIPEDLKNFAKDARYSLTFLSNNLFYEQSGDYFATSSHDKALLHTWSLAVEWQFYILFPIILYTFKKLTKQTKYIGILLLILFSCSFLLSVKLTPENPIYAFFKLSTRAWELIAGGLVYFYFNQYSLSSIKQKIIEYTGFGLLALSLIFLTKDTPWPGYAASLPVLGTVLILIANRQNSILTKPKFIQSLGSASYSIYLWHWPISFLLSYFLIQKNIINISFALLLSFILGWLSYKHIEPCRIHLNKINKKYVYLLFILSIAILYPFYKFLGKDGLENRADAEYLKRIEKIQMPMVSNGWCFYNIKDDHSLTVGENGLKCHIASNSTNAKSALLFGDSFAGHNIPFWDHLGKKLNLNIHTISTNWCYPSLDKEFTGDKSSTAYQQCLINRNYLKNHIAQYDVLIFAGRWTDIVRQNQQNSFSELLKVAQMNNKKVIVMSEPYTFDQNISSIFKRAIWLERDFNLNEYMNNPLATKQKYATSVINKIVSEHPNTLLLSQADLFKSDHMATKNTPYSFDGRHISIVGSLASEQYFETRPKFKVLENFIAKK</sequence>
<keyword evidence="6" id="KW-0808">Transferase</keyword>
<dbReference type="PANTHER" id="PTHR23028:SF53">
    <property type="entry name" value="ACYL_TRANSF_3 DOMAIN-CONTAINING PROTEIN"/>
    <property type="match status" value="1"/>
</dbReference>
<feature type="domain" description="SGNH" evidence="3">
    <location>
        <begin position="411"/>
        <end position="625"/>
    </location>
</feature>
<dbReference type="InterPro" id="IPR043968">
    <property type="entry name" value="SGNH"/>
</dbReference>
<feature type="transmembrane region" description="Helical" evidence="1">
    <location>
        <begin position="12"/>
        <end position="29"/>
    </location>
</feature>
<evidence type="ECO:0000313" key="4">
    <source>
        <dbReference type="EMBL" id="MDG9787633.1"/>
    </source>
</evidence>
<evidence type="ECO:0000313" key="7">
    <source>
        <dbReference type="Proteomes" id="UP000249282"/>
    </source>
</evidence>